<comment type="caution">
    <text evidence="6">The sequence shown here is derived from an EMBL/GenBank/DDBJ whole genome shotgun (WGS) entry which is preliminary data.</text>
</comment>
<dbReference type="PANTHER" id="PTHR45629">
    <property type="entry name" value="SNF2/RAD54 FAMILY MEMBER"/>
    <property type="match status" value="1"/>
</dbReference>
<evidence type="ECO:0000259" key="5">
    <source>
        <dbReference type="PROSITE" id="PS51194"/>
    </source>
</evidence>
<dbReference type="VEuPathDB" id="TriTrypDB:BCY84_12024"/>
<keyword evidence="3" id="KW-0812">Transmembrane</keyword>
<dbReference type="AlphaFoldDB" id="A0A7J6Y1H0"/>
<evidence type="ECO:0000256" key="2">
    <source>
        <dbReference type="SAM" id="MobiDB-lite"/>
    </source>
</evidence>
<evidence type="ECO:0000313" key="6">
    <source>
        <dbReference type="EMBL" id="KAF5220315.1"/>
    </source>
</evidence>
<dbReference type="CDD" id="cd18793">
    <property type="entry name" value="SF2_C_SNF"/>
    <property type="match status" value="1"/>
</dbReference>
<dbReference type="InterPro" id="IPR049730">
    <property type="entry name" value="SNF2/RAD54-like_C"/>
</dbReference>
<feature type="transmembrane region" description="Helical" evidence="3">
    <location>
        <begin position="12"/>
        <end position="33"/>
    </location>
</feature>
<accession>A0A7J6Y1H0</accession>
<feature type="domain" description="Helicase ATP-binding" evidence="4">
    <location>
        <begin position="148"/>
        <end position="314"/>
    </location>
</feature>
<dbReference type="PANTHER" id="PTHR45629:SF7">
    <property type="entry name" value="DNA EXCISION REPAIR PROTEIN ERCC-6-RELATED"/>
    <property type="match status" value="1"/>
</dbReference>
<dbReference type="EMBL" id="JABDHM010000053">
    <property type="protein sequence ID" value="KAF5220315.1"/>
    <property type="molecule type" value="Genomic_DNA"/>
</dbReference>
<dbReference type="SMART" id="SM00487">
    <property type="entry name" value="DEXDc"/>
    <property type="match status" value="1"/>
</dbReference>
<keyword evidence="3" id="KW-0472">Membrane</keyword>
<name>A0A7J6Y1H0_TRYCR</name>
<organism evidence="6 7">
    <name type="scientific">Trypanosoma cruzi</name>
    <dbReference type="NCBI Taxonomy" id="5693"/>
    <lineage>
        <taxon>Eukaryota</taxon>
        <taxon>Discoba</taxon>
        <taxon>Euglenozoa</taxon>
        <taxon>Kinetoplastea</taxon>
        <taxon>Metakinetoplastina</taxon>
        <taxon>Trypanosomatida</taxon>
        <taxon>Trypanosomatidae</taxon>
        <taxon>Trypanosoma</taxon>
        <taxon>Schizotrypanum</taxon>
    </lineage>
</organism>
<dbReference type="SMR" id="A0A7J6Y1H0"/>
<dbReference type="GO" id="GO:0016787">
    <property type="term" value="F:hydrolase activity"/>
    <property type="evidence" value="ECO:0007669"/>
    <property type="project" value="UniProtKB-KW"/>
</dbReference>
<dbReference type="VEuPathDB" id="TriTrypDB:ECC02_006619"/>
<dbReference type="PROSITE" id="PS51194">
    <property type="entry name" value="HELICASE_CTER"/>
    <property type="match status" value="1"/>
</dbReference>
<feature type="region of interest" description="Disordered" evidence="2">
    <location>
        <begin position="701"/>
        <end position="723"/>
    </location>
</feature>
<dbReference type="Gene3D" id="3.40.50.300">
    <property type="entry name" value="P-loop containing nucleotide triphosphate hydrolases"/>
    <property type="match status" value="1"/>
</dbReference>
<dbReference type="OrthoDB" id="413460at2759"/>
<dbReference type="InterPro" id="IPR001650">
    <property type="entry name" value="Helicase_C-like"/>
</dbReference>
<dbReference type="GO" id="GO:0015616">
    <property type="term" value="F:DNA translocase activity"/>
    <property type="evidence" value="ECO:0007669"/>
    <property type="project" value="TreeGrafter"/>
</dbReference>
<dbReference type="InterPro" id="IPR038718">
    <property type="entry name" value="SNF2-like_sf"/>
</dbReference>
<dbReference type="SUPFAM" id="SSF52540">
    <property type="entry name" value="P-loop containing nucleoside triphosphate hydrolases"/>
    <property type="match status" value="2"/>
</dbReference>
<dbReference type="Gene3D" id="3.40.50.10810">
    <property type="entry name" value="Tandem AAA-ATPase domain"/>
    <property type="match status" value="1"/>
</dbReference>
<dbReference type="InterPro" id="IPR050496">
    <property type="entry name" value="SNF2_RAD54_helicase_repair"/>
</dbReference>
<dbReference type="PROSITE" id="PS51192">
    <property type="entry name" value="HELICASE_ATP_BIND_1"/>
    <property type="match status" value="1"/>
</dbReference>
<feature type="domain" description="Helicase C-terminal" evidence="5">
    <location>
        <begin position="465"/>
        <end position="619"/>
    </location>
</feature>
<dbReference type="InterPro" id="IPR027417">
    <property type="entry name" value="P-loop_NTPase"/>
</dbReference>
<keyword evidence="1" id="KW-0378">Hydrolase</keyword>
<gene>
    <name evidence="6" type="ORF">ECC02_006619</name>
</gene>
<dbReference type="Proteomes" id="UP000583944">
    <property type="component" value="Unassembled WGS sequence"/>
</dbReference>
<evidence type="ECO:0000256" key="3">
    <source>
        <dbReference type="SAM" id="Phobius"/>
    </source>
</evidence>
<dbReference type="InterPro" id="IPR014001">
    <property type="entry name" value="Helicase_ATP-bd"/>
</dbReference>
<keyword evidence="3" id="KW-1133">Transmembrane helix</keyword>
<dbReference type="OMA" id="YRLITSC"/>
<dbReference type="GO" id="GO:0005524">
    <property type="term" value="F:ATP binding"/>
    <property type="evidence" value="ECO:0007669"/>
    <property type="project" value="InterPro"/>
</dbReference>
<reference evidence="6 7" key="1">
    <citation type="journal article" date="2019" name="Genome Biol. Evol.">
        <title>Nanopore Sequencing Significantly Improves Genome Assembly of the Protozoan Parasite Trypanosoma cruzi.</title>
        <authorList>
            <person name="Diaz-Viraque F."/>
            <person name="Pita S."/>
            <person name="Greif G."/>
            <person name="de Souza R.C.M."/>
            <person name="Iraola G."/>
            <person name="Robello C."/>
        </authorList>
    </citation>
    <scope>NUCLEOTIDE SEQUENCE [LARGE SCALE GENOMIC DNA]</scope>
    <source>
        <strain evidence="6 7">Berenice</strain>
    </source>
</reference>
<dbReference type="InterPro" id="IPR000330">
    <property type="entry name" value="SNF2_N"/>
</dbReference>
<dbReference type="Pfam" id="PF00271">
    <property type="entry name" value="Helicase_C"/>
    <property type="match status" value="1"/>
</dbReference>
<evidence type="ECO:0000313" key="7">
    <source>
        <dbReference type="Proteomes" id="UP000583944"/>
    </source>
</evidence>
<evidence type="ECO:0000259" key="4">
    <source>
        <dbReference type="PROSITE" id="PS51192"/>
    </source>
</evidence>
<evidence type="ECO:0000256" key="1">
    <source>
        <dbReference type="ARBA" id="ARBA00022801"/>
    </source>
</evidence>
<evidence type="ECO:0008006" key="8">
    <source>
        <dbReference type="Google" id="ProtNLM"/>
    </source>
</evidence>
<protein>
    <recommendedName>
        <fullName evidence="8">DNA excision/repair protein SNF2</fullName>
    </recommendedName>
</protein>
<proteinExistence type="predicted"/>
<dbReference type="SMART" id="SM00490">
    <property type="entry name" value="HELICc"/>
    <property type="match status" value="1"/>
</dbReference>
<dbReference type="Pfam" id="PF00176">
    <property type="entry name" value="SNF2-rel_dom"/>
    <property type="match status" value="1"/>
</dbReference>
<sequence length="773" mass="86859">MHAYRGGVTLCIYSLMCWATFLICFMKIIVSLVKKGMDGVGIECSHAFFCLFACLLAFSIIHTFRRNSKTMNDEELEELFSISHYTTITPTPSAKLRENDSINTIRIDSSRKKTASSAAIPLPETLPISPEIELKLFDYQREGVQWLYERHRKGRGCLLADEMGLGKTVQIASFVGALYMSQLVTSTIIVVPPTLLPIWGLALQQWGRLGPPVVEVIHNDAKNKRLQRWQRLKHGTPCLFLTTYGVLRQDSSAMGVRMVDYVIMDEAHLIKDASTHVFQSAMALSARHRIAITGTPLMNNFEDLWSIFHFIDGSILGTTRADFRSINAVLLRGNERDALEKERGDAGRQLALIQAAIRPFMLRRDKRQLQMLRVGKRDLIIWLRLNNTQEQQYFSLLKTERVDVTLRSADTSQPLVLLTSLMRTCDHPWLSLSDEAYREAMQNPLAIPEANRNFGDALNSSKISLAIALVVKCIGEQRKTLVFSRSKRLLDLLAVALRCWWIDFARLDGDVPAEERLKTVQGFNQSERLLVCLLTTQVGGVGLTVEAASAVIIMDPSWNPSSDAQAIDRVHRIGQTRDVVVYRLITCGTVEEKVYRNQVFKVMAAKQGTSVREQTGRDSAEFYRYFTRLQLRSMFDVGTLDQSETAAQLESLHPNAVCPEERAALTSLPFVCDVSDNSCVHVEAVVETERGSDTSLTISTSRRCGAKRRRPSSLSPSTSNECRHELLSQEEVSEILLQLEEEKTESQSTTVQLLLTSEDTTTVTASPLDNSEV</sequence>
<feature type="transmembrane region" description="Helical" evidence="3">
    <location>
        <begin position="45"/>
        <end position="64"/>
    </location>
</feature>